<protein>
    <recommendedName>
        <fullName evidence="2">RTX toxin-activating lysine-acyltransferase</fullName>
        <ecNumber evidence="2">2.3.1.-</ecNumber>
    </recommendedName>
</protein>
<keyword evidence="2" id="KW-0963">Cytoplasm</keyword>
<accession>A0A8J7LJ41</accession>
<evidence type="ECO:0000313" key="4">
    <source>
        <dbReference type="Proteomes" id="UP000640583"/>
    </source>
</evidence>
<comment type="function">
    <text evidence="2">Involved in fatty acylation of protoxin at internal lysine residues, thereby converting it to the active toxin.</text>
</comment>
<comment type="subcellular location">
    <subcellularLocation>
        <location evidence="2">Cytoplasm</location>
    </subcellularLocation>
</comment>
<organism evidence="3 4">
    <name type="scientific">Halocynthiibacter styelae</name>
    <dbReference type="NCBI Taxonomy" id="2761955"/>
    <lineage>
        <taxon>Bacteria</taxon>
        <taxon>Pseudomonadati</taxon>
        <taxon>Pseudomonadota</taxon>
        <taxon>Alphaproteobacteria</taxon>
        <taxon>Rhodobacterales</taxon>
        <taxon>Paracoccaceae</taxon>
        <taxon>Halocynthiibacter</taxon>
    </lineage>
</organism>
<dbReference type="GO" id="GO:0031640">
    <property type="term" value="P:killing of cells of another organism"/>
    <property type="evidence" value="ECO:0007669"/>
    <property type="project" value="UniProtKB-KW"/>
</dbReference>
<keyword evidence="2" id="KW-0808">Transferase</keyword>
<evidence type="ECO:0000256" key="1">
    <source>
        <dbReference type="ARBA" id="ARBA00005686"/>
    </source>
</evidence>
<dbReference type="Proteomes" id="UP000640583">
    <property type="component" value="Unassembled WGS sequence"/>
</dbReference>
<name>A0A8J7LJ41_9RHOB</name>
<comment type="similarity">
    <text evidence="1 2">Belongs to the RTX toxin acyltransferase family.</text>
</comment>
<proteinExistence type="inferred from homology"/>
<evidence type="ECO:0000313" key="3">
    <source>
        <dbReference type="EMBL" id="MBI1492020.1"/>
    </source>
</evidence>
<keyword evidence="2" id="KW-0204">Cytolysis</keyword>
<dbReference type="InterPro" id="IPR003996">
    <property type="entry name" value="RTX_toxin-activating_protC_bac"/>
</dbReference>
<sequence length="149" mass="17125">MDENQALASMCKAMSVCPVHRNYILADINTMLLPPIRHKQYKFFEGSGQYGVVTWAFLNDQTAAKHIENRVPLTFSEWRSGEQLWIISLIGHNINPRTLLPTLADSFPHLQAHYIRRDGKMNVTKTVTIKKDCGRLKVSSRHLRKKILP</sequence>
<dbReference type="AlphaFoldDB" id="A0A8J7LJ41"/>
<dbReference type="GO" id="GO:0009404">
    <property type="term" value="P:toxin metabolic process"/>
    <property type="evidence" value="ECO:0007669"/>
    <property type="project" value="UniProtKB-UniRule"/>
</dbReference>
<evidence type="ECO:0000256" key="2">
    <source>
        <dbReference type="RuleBase" id="RU368102"/>
    </source>
</evidence>
<dbReference type="RefSeq" id="WP_228846991.1">
    <property type="nucleotide sequence ID" value="NZ_JADCKQ010000001.1"/>
</dbReference>
<dbReference type="GO" id="GO:0016746">
    <property type="term" value="F:acyltransferase activity"/>
    <property type="evidence" value="ECO:0007669"/>
    <property type="project" value="UniProtKB-UniRule"/>
</dbReference>
<dbReference type="GO" id="GO:0005737">
    <property type="term" value="C:cytoplasm"/>
    <property type="evidence" value="ECO:0007669"/>
    <property type="project" value="UniProtKB-SubCell"/>
</dbReference>
<dbReference type="EMBL" id="JADCKQ010000001">
    <property type="protein sequence ID" value="MBI1492020.1"/>
    <property type="molecule type" value="Genomic_DNA"/>
</dbReference>
<reference evidence="3" key="1">
    <citation type="submission" date="2020-10" db="EMBL/GenBank/DDBJ databases">
        <title>Paenihalocynthiibacter styelae gen. nov., sp. nov., isolated from stalked sea squirt Styela clava.</title>
        <authorList>
            <person name="Kim Y.-O."/>
            <person name="Yoon J.-H."/>
        </authorList>
    </citation>
    <scope>NUCLEOTIDE SEQUENCE</scope>
    <source>
        <strain evidence="3">MYP1-1</strain>
    </source>
</reference>
<gene>
    <name evidence="3" type="ORF">H1D41_00045</name>
</gene>
<dbReference type="Pfam" id="PF02794">
    <property type="entry name" value="HlyC"/>
    <property type="match status" value="1"/>
</dbReference>
<keyword evidence="4" id="KW-1185">Reference proteome</keyword>
<keyword evidence="2" id="KW-0012">Acyltransferase</keyword>
<dbReference type="EC" id="2.3.1.-" evidence="2"/>
<comment type="caution">
    <text evidence="3">The sequence shown here is derived from an EMBL/GenBank/DDBJ whole genome shotgun (WGS) entry which is preliminary data.</text>
</comment>